<feature type="transmembrane region" description="Helical" evidence="11">
    <location>
        <begin position="206"/>
        <end position="227"/>
    </location>
</feature>
<feature type="transmembrane region" description="Helical" evidence="11">
    <location>
        <begin position="398"/>
        <end position="418"/>
    </location>
</feature>
<feature type="transmembrane region" description="Helical" evidence="11">
    <location>
        <begin position="178"/>
        <end position="200"/>
    </location>
</feature>
<feature type="region of interest" description="Disordered" evidence="10">
    <location>
        <begin position="1"/>
        <end position="23"/>
    </location>
</feature>
<dbReference type="AlphaFoldDB" id="A0A318SEQ0"/>
<feature type="transmembrane region" description="Helical" evidence="11">
    <location>
        <begin position="145"/>
        <end position="166"/>
    </location>
</feature>
<keyword evidence="5 11" id="KW-0812">Transmembrane</keyword>
<evidence type="ECO:0000256" key="3">
    <source>
        <dbReference type="ARBA" id="ARBA00022449"/>
    </source>
</evidence>
<feature type="transmembrane region" description="Helical" evidence="11">
    <location>
        <begin position="248"/>
        <end position="273"/>
    </location>
</feature>
<keyword evidence="8 11" id="KW-0472">Membrane</keyword>
<evidence type="ECO:0000256" key="1">
    <source>
        <dbReference type="ARBA" id="ARBA00004651"/>
    </source>
</evidence>
<evidence type="ECO:0000256" key="5">
    <source>
        <dbReference type="ARBA" id="ARBA00022692"/>
    </source>
</evidence>
<comment type="caution">
    <text evidence="12">The sequence shown here is derived from an EMBL/GenBank/DDBJ whole genome shotgun (WGS) entry which is preliminary data.</text>
</comment>
<accession>A0A318SEQ0</accession>
<keyword evidence="3" id="KW-0050">Antiport</keyword>
<organism evidence="12 13">
    <name type="scientific">Deinococcus yavapaiensis KR-236</name>
    <dbReference type="NCBI Taxonomy" id="694435"/>
    <lineage>
        <taxon>Bacteria</taxon>
        <taxon>Thermotogati</taxon>
        <taxon>Deinococcota</taxon>
        <taxon>Deinococci</taxon>
        <taxon>Deinococcales</taxon>
        <taxon>Deinococcaceae</taxon>
        <taxon>Deinococcus</taxon>
    </lineage>
</organism>
<evidence type="ECO:0000256" key="4">
    <source>
        <dbReference type="ARBA" id="ARBA00022475"/>
    </source>
</evidence>
<evidence type="ECO:0000313" key="13">
    <source>
        <dbReference type="Proteomes" id="UP000248326"/>
    </source>
</evidence>
<feature type="transmembrane region" description="Helical" evidence="11">
    <location>
        <begin position="424"/>
        <end position="442"/>
    </location>
</feature>
<evidence type="ECO:0000256" key="11">
    <source>
        <dbReference type="SAM" id="Phobius"/>
    </source>
</evidence>
<evidence type="ECO:0000256" key="8">
    <source>
        <dbReference type="ARBA" id="ARBA00023136"/>
    </source>
</evidence>
<dbReference type="Proteomes" id="UP000248326">
    <property type="component" value="Unassembled WGS sequence"/>
</dbReference>
<dbReference type="InterPro" id="IPR050222">
    <property type="entry name" value="MATE_MdtK"/>
</dbReference>
<feature type="transmembrane region" description="Helical" evidence="11">
    <location>
        <begin position="104"/>
        <end position="125"/>
    </location>
</feature>
<evidence type="ECO:0000256" key="6">
    <source>
        <dbReference type="ARBA" id="ARBA00022989"/>
    </source>
</evidence>
<keyword evidence="4" id="KW-1003">Cell membrane</keyword>
<evidence type="ECO:0000256" key="10">
    <source>
        <dbReference type="SAM" id="MobiDB-lite"/>
    </source>
</evidence>
<dbReference type="Pfam" id="PF01554">
    <property type="entry name" value="MatE"/>
    <property type="match status" value="2"/>
</dbReference>
<sequence>MAFARANLSPVADVSPSDSAPSGRTRELLTLAGPLMFSNLAYTAVGFTDTLIVGRIGVAEVGAVGFAGIVLLTILLLFRGSLNTAATFVARALGSGDRPGVRRWAGVFLTLSLIGVPLAFAGPWIVDVAFALLQPDPVVARIARAYAHVRIFETPFVLIGTVSLSIMVGLGNTRTPMVLAWLVMILNAVLASLFVFVFGWGVRGAAWAALVAVIVQQILAFALLHRLHGGLFGGFPFLRPRRAEMASFARVSLPVGVTELGEVSAFTAFQGVISRLGATELAASQIANQLASLGFLPAFALSAATGSLVSRALGARRTDVAAKVGWRGAGIAAAFMSVLGALFLLFPRQLLGVFNGDAGVLRLGVPILAVMAAYQILDGVAIVLGGALGGAGDTRFRLVVTMTGSWIVMVLGSVFLAARFGVTGAWAAALLYMIVAALAYVWRFRSGRWQGRTL</sequence>
<proteinExistence type="predicted"/>
<dbReference type="EMBL" id="QJSX01000004">
    <property type="protein sequence ID" value="PYE55012.1"/>
    <property type="molecule type" value="Genomic_DNA"/>
</dbReference>
<dbReference type="PANTHER" id="PTHR43298">
    <property type="entry name" value="MULTIDRUG RESISTANCE PROTEIN NORM-RELATED"/>
    <property type="match status" value="1"/>
</dbReference>
<dbReference type="InterPro" id="IPR002528">
    <property type="entry name" value="MATE_fam"/>
</dbReference>
<keyword evidence="7" id="KW-0406">Ion transport</keyword>
<dbReference type="GO" id="GO:0042910">
    <property type="term" value="F:xenobiotic transmembrane transporter activity"/>
    <property type="evidence" value="ECO:0007669"/>
    <property type="project" value="InterPro"/>
</dbReference>
<evidence type="ECO:0000256" key="7">
    <source>
        <dbReference type="ARBA" id="ARBA00023065"/>
    </source>
</evidence>
<gene>
    <name evidence="12" type="ORF">DES52_104286</name>
</gene>
<keyword evidence="2" id="KW-0813">Transport</keyword>
<evidence type="ECO:0000256" key="2">
    <source>
        <dbReference type="ARBA" id="ARBA00022448"/>
    </source>
</evidence>
<dbReference type="GO" id="GO:0015297">
    <property type="term" value="F:antiporter activity"/>
    <property type="evidence" value="ECO:0007669"/>
    <property type="project" value="UniProtKB-KW"/>
</dbReference>
<evidence type="ECO:0000256" key="9">
    <source>
        <dbReference type="ARBA" id="ARBA00031636"/>
    </source>
</evidence>
<comment type="subcellular location">
    <subcellularLocation>
        <location evidence="1">Cell membrane</location>
        <topology evidence="1">Multi-pass membrane protein</topology>
    </subcellularLocation>
</comment>
<feature type="transmembrane region" description="Helical" evidence="11">
    <location>
        <begin position="53"/>
        <end position="78"/>
    </location>
</feature>
<reference evidence="12 13" key="1">
    <citation type="submission" date="2018-06" db="EMBL/GenBank/DDBJ databases">
        <title>Genomic Encyclopedia of Type Strains, Phase IV (KMG-IV): sequencing the most valuable type-strain genomes for metagenomic binning, comparative biology and taxonomic classification.</title>
        <authorList>
            <person name="Goeker M."/>
        </authorList>
    </citation>
    <scope>NUCLEOTIDE SEQUENCE [LARGE SCALE GENOMIC DNA]</scope>
    <source>
        <strain evidence="12 13">DSM 18048</strain>
    </source>
</reference>
<keyword evidence="6 11" id="KW-1133">Transmembrane helix</keyword>
<dbReference type="NCBIfam" id="TIGR00797">
    <property type="entry name" value="matE"/>
    <property type="match status" value="1"/>
</dbReference>
<dbReference type="PANTHER" id="PTHR43298:SF2">
    <property type="entry name" value="FMN_FAD EXPORTER YEEO-RELATED"/>
    <property type="match status" value="1"/>
</dbReference>
<name>A0A318SEQ0_9DEIO</name>
<dbReference type="PIRSF" id="PIRSF006603">
    <property type="entry name" value="DinF"/>
    <property type="match status" value="1"/>
</dbReference>
<feature type="transmembrane region" description="Helical" evidence="11">
    <location>
        <begin position="366"/>
        <end position="391"/>
    </location>
</feature>
<evidence type="ECO:0000313" key="12">
    <source>
        <dbReference type="EMBL" id="PYE55012.1"/>
    </source>
</evidence>
<feature type="transmembrane region" description="Helical" evidence="11">
    <location>
        <begin position="326"/>
        <end position="346"/>
    </location>
</feature>
<feature type="transmembrane region" description="Helical" evidence="11">
    <location>
        <begin position="293"/>
        <end position="314"/>
    </location>
</feature>
<dbReference type="InterPro" id="IPR048279">
    <property type="entry name" value="MdtK-like"/>
</dbReference>
<dbReference type="CDD" id="cd13133">
    <property type="entry name" value="MATE_like_7"/>
    <property type="match status" value="1"/>
</dbReference>
<keyword evidence="13" id="KW-1185">Reference proteome</keyword>
<dbReference type="GO" id="GO:0006811">
    <property type="term" value="P:monoatomic ion transport"/>
    <property type="evidence" value="ECO:0007669"/>
    <property type="project" value="UniProtKB-KW"/>
</dbReference>
<dbReference type="GO" id="GO:0005886">
    <property type="term" value="C:plasma membrane"/>
    <property type="evidence" value="ECO:0007669"/>
    <property type="project" value="UniProtKB-SubCell"/>
</dbReference>
<protein>
    <recommendedName>
        <fullName evidence="9">Multidrug-efflux transporter</fullName>
    </recommendedName>
</protein>